<dbReference type="PANTHER" id="PTHR32182:SF0">
    <property type="entry name" value="DNA REPLICATION AND REPAIR PROTEIN RECF"/>
    <property type="match status" value="1"/>
</dbReference>
<dbReference type="InterPro" id="IPR003395">
    <property type="entry name" value="RecF/RecN/SMC_N"/>
</dbReference>
<dbReference type="Gene3D" id="1.20.1050.90">
    <property type="entry name" value="RecF/RecN/SMC, N-terminal domain"/>
    <property type="match status" value="1"/>
</dbReference>
<keyword evidence="12" id="KW-1185">Reference proteome</keyword>
<evidence type="ECO:0000256" key="3">
    <source>
        <dbReference type="ARBA" id="ARBA00020170"/>
    </source>
</evidence>
<sequence>MVEKTGGRAAKVSVRQLRLTNYRNYRSFSADFSDGLVVFTGHNGAGKTNLLEALSFLSPGRGLRRAAYDNVIRSNPVLGSAYGNAVNQREDESLETFEKSGKQETVDSETAIAGLNSPINEVEDSGFVVFAQLHSALYGDASIGTASDIGSTGRRIRINGESVASDRLTDYCRISWLVPSMDGLFTGPAADRRRFLDRMVLAIDPAHARRVSDFEKAMRARNRLLTDGSRDEGWFNALEVQMAELAIAIAAARMDVVRLISDIENFDSEETFPSPVLDIEGTIEKALARKSAVDVEEEYRQSLHDKRESDRVAGRTLEGPHRSDMRVYYAKKNMPAGLCSTGEQKALLTGLVLSHAQLTSAISGMTPILLLDEMAAHLDPGRRKVLFDSLERLGGQTFMTGTDQQLFADLKDRAQFFELSNGSVVNN</sequence>
<dbReference type="InterPro" id="IPR001238">
    <property type="entry name" value="DNA-binding_RecF"/>
</dbReference>
<protein>
    <recommendedName>
        <fullName evidence="3 9">DNA replication and repair protein RecF</fullName>
    </recommendedName>
</protein>
<dbReference type="AlphaFoldDB" id="A0A1R0FCG0"/>
<feature type="domain" description="RecF/RecN/SMC N-terminal" evidence="10">
    <location>
        <begin position="14"/>
        <end position="412"/>
    </location>
</feature>
<evidence type="ECO:0000313" key="11">
    <source>
        <dbReference type="EMBL" id="OLY44614.1"/>
    </source>
</evidence>
<dbReference type="SUPFAM" id="SSF52540">
    <property type="entry name" value="P-loop containing nucleoside triphosphate hydrolases"/>
    <property type="match status" value="1"/>
</dbReference>
<evidence type="ECO:0000256" key="4">
    <source>
        <dbReference type="ARBA" id="ARBA00022490"/>
    </source>
</evidence>
<dbReference type="InterPro" id="IPR042174">
    <property type="entry name" value="RecF_2"/>
</dbReference>
<reference evidence="11 12" key="1">
    <citation type="submission" date="2016-12" db="EMBL/GenBank/DDBJ databases">
        <title>Comparative genomics of Bartonella apis.</title>
        <authorList>
            <person name="Engel P."/>
        </authorList>
    </citation>
    <scope>NUCLEOTIDE SEQUENCE [LARGE SCALE GENOMIC DNA]</scope>
    <source>
        <strain evidence="11 12">PEB0149</strain>
    </source>
</reference>
<keyword evidence="9" id="KW-0227">DNA damage</keyword>
<dbReference type="GO" id="GO:0005737">
    <property type="term" value="C:cytoplasm"/>
    <property type="evidence" value="ECO:0007669"/>
    <property type="project" value="UniProtKB-SubCell"/>
</dbReference>
<dbReference type="Proteomes" id="UP000187344">
    <property type="component" value="Unassembled WGS sequence"/>
</dbReference>
<dbReference type="GO" id="GO:0006302">
    <property type="term" value="P:double-strand break repair"/>
    <property type="evidence" value="ECO:0007669"/>
    <property type="project" value="TreeGrafter"/>
</dbReference>
<proteinExistence type="inferred from homology"/>
<dbReference type="Gene3D" id="3.40.50.300">
    <property type="entry name" value="P-loop containing nucleotide triphosphate hydrolases"/>
    <property type="match status" value="2"/>
</dbReference>
<gene>
    <name evidence="9" type="primary">recF</name>
    <name evidence="11" type="ORF">PEB0149_020860</name>
</gene>
<keyword evidence="8 9" id="KW-0238">DNA-binding</keyword>
<dbReference type="EMBL" id="LXYT01000001">
    <property type="protein sequence ID" value="OLY44614.1"/>
    <property type="molecule type" value="Genomic_DNA"/>
</dbReference>
<dbReference type="InterPro" id="IPR018078">
    <property type="entry name" value="DNA-binding_RecF_CS"/>
</dbReference>
<evidence type="ECO:0000256" key="2">
    <source>
        <dbReference type="ARBA" id="ARBA00008016"/>
    </source>
</evidence>
<organism evidence="11 12">
    <name type="scientific">Bartonella apis</name>
    <dbReference type="NCBI Taxonomy" id="1686310"/>
    <lineage>
        <taxon>Bacteria</taxon>
        <taxon>Pseudomonadati</taxon>
        <taxon>Pseudomonadota</taxon>
        <taxon>Alphaproteobacteria</taxon>
        <taxon>Hyphomicrobiales</taxon>
        <taxon>Bartonellaceae</taxon>
        <taxon>Bartonella</taxon>
    </lineage>
</organism>
<dbReference type="GO" id="GO:0003697">
    <property type="term" value="F:single-stranded DNA binding"/>
    <property type="evidence" value="ECO:0007669"/>
    <property type="project" value="UniProtKB-UniRule"/>
</dbReference>
<dbReference type="RefSeq" id="WP_075869722.1">
    <property type="nucleotide sequence ID" value="NZ_CALYQA010000005.1"/>
</dbReference>
<keyword evidence="5 9" id="KW-0235">DNA replication</keyword>
<keyword evidence="6 9" id="KW-0547">Nucleotide-binding</keyword>
<keyword evidence="9" id="KW-0742">SOS response</keyword>
<dbReference type="Pfam" id="PF02463">
    <property type="entry name" value="SMC_N"/>
    <property type="match status" value="1"/>
</dbReference>
<dbReference type="GO" id="GO:0006260">
    <property type="term" value="P:DNA replication"/>
    <property type="evidence" value="ECO:0007669"/>
    <property type="project" value="UniProtKB-UniRule"/>
</dbReference>
<dbReference type="HAMAP" id="MF_00365">
    <property type="entry name" value="RecF"/>
    <property type="match status" value="1"/>
</dbReference>
<keyword evidence="9" id="KW-0234">DNA repair</keyword>
<dbReference type="PROSITE" id="PS00617">
    <property type="entry name" value="RECF_1"/>
    <property type="match status" value="1"/>
</dbReference>
<name>A0A1R0FCG0_9HYPH</name>
<dbReference type="InterPro" id="IPR027417">
    <property type="entry name" value="P-loop_NTPase"/>
</dbReference>
<keyword evidence="7 9" id="KW-0067">ATP-binding</keyword>
<evidence type="ECO:0000256" key="7">
    <source>
        <dbReference type="ARBA" id="ARBA00022840"/>
    </source>
</evidence>
<dbReference type="GO" id="GO:0000731">
    <property type="term" value="P:DNA synthesis involved in DNA repair"/>
    <property type="evidence" value="ECO:0007669"/>
    <property type="project" value="TreeGrafter"/>
</dbReference>
<evidence type="ECO:0000256" key="1">
    <source>
        <dbReference type="ARBA" id="ARBA00004496"/>
    </source>
</evidence>
<evidence type="ECO:0000256" key="5">
    <source>
        <dbReference type="ARBA" id="ARBA00022705"/>
    </source>
</evidence>
<evidence type="ECO:0000256" key="8">
    <source>
        <dbReference type="ARBA" id="ARBA00023125"/>
    </source>
</evidence>
<dbReference type="GO" id="GO:0009432">
    <property type="term" value="P:SOS response"/>
    <property type="evidence" value="ECO:0007669"/>
    <property type="project" value="UniProtKB-UniRule"/>
</dbReference>
<dbReference type="OrthoDB" id="9803889at2"/>
<dbReference type="GO" id="GO:0005524">
    <property type="term" value="F:ATP binding"/>
    <property type="evidence" value="ECO:0007669"/>
    <property type="project" value="UniProtKB-UniRule"/>
</dbReference>
<evidence type="ECO:0000256" key="9">
    <source>
        <dbReference type="HAMAP-Rule" id="MF_00365"/>
    </source>
</evidence>
<comment type="subcellular location">
    <subcellularLocation>
        <location evidence="1 9">Cytoplasm</location>
    </subcellularLocation>
</comment>
<comment type="function">
    <text evidence="9">The RecF protein is involved in DNA metabolism; it is required for DNA replication and normal SOS inducibility. RecF binds preferentially to single-stranded, linear DNA. It also seems to bind ATP.</text>
</comment>
<accession>A0A1R0FCG0</accession>
<dbReference type="PANTHER" id="PTHR32182">
    <property type="entry name" value="DNA REPLICATION AND REPAIR PROTEIN RECF"/>
    <property type="match status" value="1"/>
</dbReference>
<evidence type="ECO:0000259" key="10">
    <source>
        <dbReference type="Pfam" id="PF02463"/>
    </source>
</evidence>
<keyword evidence="4 9" id="KW-0963">Cytoplasm</keyword>
<feature type="binding site" evidence="9">
    <location>
        <begin position="41"/>
        <end position="48"/>
    </location>
    <ligand>
        <name>ATP</name>
        <dbReference type="ChEBI" id="CHEBI:30616"/>
    </ligand>
</feature>
<comment type="similarity">
    <text evidence="2 9">Belongs to the RecF family.</text>
</comment>
<evidence type="ECO:0000256" key="6">
    <source>
        <dbReference type="ARBA" id="ARBA00022741"/>
    </source>
</evidence>
<evidence type="ECO:0000313" key="12">
    <source>
        <dbReference type="Proteomes" id="UP000187344"/>
    </source>
</evidence>
<comment type="caution">
    <text evidence="11">The sequence shown here is derived from an EMBL/GenBank/DDBJ whole genome shotgun (WGS) entry which is preliminary data.</text>
</comment>